<dbReference type="OrthoDB" id="9776737at2"/>
<dbReference type="EMBL" id="VCKZ01000296">
    <property type="protein sequence ID" value="TMR31573.1"/>
    <property type="molecule type" value="Genomic_DNA"/>
</dbReference>
<comment type="function">
    <text evidence="10">Protein O-mannosyltransferase that catalyzes the transfer of a single mannose residue from a polyprenol phospho-mannosyl lipidic donor to the hydroxyl group of selected serine and threonine residues in acceptor proteins.</text>
</comment>
<evidence type="ECO:0000259" key="12">
    <source>
        <dbReference type="Pfam" id="PF16192"/>
    </source>
</evidence>
<evidence type="ECO:0000256" key="5">
    <source>
        <dbReference type="ARBA" id="ARBA00022679"/>
    </source>
</evidence>
<reference evidence="13 14" key="1">
    <citation type="submission" date="2019-05" db="EMBL/GenBank/DDBJ databases">
        <title>Draft genome sequence of Actinomadura geliboluensis A8036.</title>
        <authorList>
            <person name="Saricaoglu S."/>
            <person name="Isik K."/>
        </authorList>
    </citation>
    <scope>NUCLEOTIDE SEQUENCE [LARGE SCALE GENOMIC DNA]</scope>
    <source>
        <strain evidence="13 14">A8036</strain>
    </source>
</reference>
<keyword evidence="14" id="KW-1185">Reference proteome</keyword>
<feature type="domain" description="ArnT-like N-terminal" evidence="11">
    <location>
        <begin position="42"/>
        <end position="259"/>
    </location>
</feature>
<sequence>MATTDTAPAPATASGRRTSPLRDWLAPAIPGSALLSWLGPLLVTALAGFLRFDGLGSPKAVVFDETYYAKDALALLKFGWEHNTVENADKMLIADPDAHIWANGPAFVAHPPFGKWMIAIGEWMFGATPFGWRFMPALVGTLSVLILCRVARRMTGSTLLGCAAGLLLALDGLAFVTSRAALLDVFVMFWVLAGFACLVNDRDRSRRALADRIGRGEISVYGPFLAHGWRWAAGICLGLACATKWTGVFYVAAFGLMVVLWDYGARRAAGVRAPFTGTLLLEAVPAFVQLVVVGLVTYLATWSGWIFKPGGWGRGDASGSVLWRPFEAMPKLWDYHSQILGFHTGLHAKHPYQSWPWDWPILRRPVAFFYTEPKGGCGAARCSREILGIGTPALWWGALVALVVVAFLWLILRDWRAGAILLGFLAGWATWFPSAFADRTMFLFYATPLIPFMVLAVVLVLGYLIGPAPAWAAGAHAARPWESGGSVPAVPAGPYGDDAYEDGAYGESGAYAPVPAQGPGVRRLVGAAAAGAFLLVVLANFAYFHPILSAQTLPYDDWHERIWFQSWV</sequence>
<evidence type="ECO:0000256" key="7">
    <source>
        <dbReference type="ARBA" id="ARBA00022989"/>
    </source>
</evidence>
<evidence type="ECO:0000256" key="1">
    <source>
        <dbReference type="ARBA" id="ARBA00004127"/>
    </source>
</evidence>
<evidence type="ECO:0000313" key="14">
    <source>
        <dbReference type="Proteomes" id="UP000305238"/>
    </source>
</evidence>
<keyword evidence="6 10" id="KW-0812">Transmembrane</keyword>
<dbReference type="GO" id="GO:0004169">
    <property type="term" value="F:dolichyl-phosphate-mannose-protein mannosyltransferase activity"/>
    <property type="evidence" value="ECO:0007669"/>
    <property type="project" value="UniProtKB-UniRule"/>
</dbReference>
<comment type="caution">
    <text evidence="13">The sequence shown here is derived from an EMBL/GenBank/DDBJ whole genome shotgun (WGS) entry which is preliminary data.</text>
</comment>
<feature type="transmembrane region" description="Helical" evidence="10">
    <location>
        <begin position="24"/>
        <end position="50"/>
    </location>
</feature>
<dbReference type="Pfam" id="PF02366">
    <property type="entry name" value="PMT"/>
    <property type="match status" value="1"/>
</dbReference>
<dbReference type="Proteomes" id="UP000305238">
    <property type="component" value="Unassembled WGS sequence"/>
</dbReference>
<evidence type="ECO:0000256" key="6">
    <source>
        <dbReference type="ARBA" id="ARBA00022692"/>
    </source>
</evidence>
<evidence type="ECO:0000313" key="13">
    <source>
        <dbReference type="EMBL" id="TMR31573.1"/>
    </source>
</evidence>
<dbReference type="AlphaFoldDB" id="A0A5S4GF20"/>
<keyword evidence="8 10" id="KW-0472">Membrane</keyword>
<feature type="transmembrane region" description="Helical" evidence="10">
    <location>
        <begin position="246"/>
        <end position="265"/>
    </location>
</feature>
<evidence type="ECO:0000259" key="11">
    <source>
        <dbReference type="Pfam" id="PF02366"/>
    </source>
</evidence>
<gene>
    <name evidence="13" type="ORF">ETD96_31415</name>
</gene>
<comment type="pathway">
    <text evidence="2 10">Protein modification; protein glycosylation.</text>
</comment>
<evidence type="ECO:0000256" key="9">
    <source>
        <dbReference type="ARBA" id="ARBA00093617"/>
    </source>
</evidence>
<dbReference type="GO" id="GO:0005886">
    <property type="term" value="C:plasma membrane"/>
    <property type="evidence" value="ECO:0007669"/>
    <property type="project" value="UniProtKB-SubCell"/>
</dbReference>
<evidence type="ECO:0000256" key="10">
    <source>
        <dbReference type="RuleBase" id="RU367007"/>
    </source>
</evidence>
<feature type="transmembrane region" description="Helical" evidence="10">
    <location>
        <begin position="277"/>
        <end position="300"/>
    </location>
</feature>
<feature type="domain" description="Protein O-mannosyl-transferase C-terminal four TM" evidence="12">
    <location>
        <begin position="330"/>
        <end position="567"/>
    </location>
</feature>
<name>A0A5S4GF20_9ACTN</name>
<dbReference type="InterPro" id="IPR027005">
    <property type="entry name" value="PMT-like"/>
</dbReference>
<organism evidence="13 14">
    <name type="scientific">Actinomadura geliboluensis</name>
    <dbReference type="NCBI Taxonomy" id="882440"/>
    <lineage>
        <taxon>Bacteria</taxon>
        <taxon>Bacillati</taxon>
        <taxon>Actinomycetota</taxon>
        <taxon>Actinomycetes</taxon>
        <taxon>Streptosporangiales</taxon>
        <taxon>Thermomonosporaceae</taxon>
        <taxon>Actinomadura</taxon>
    </lineage>
</organism>
<dbReference type="PANTHER" id="PTHR10050:SF46">
    <property type="entry name" value="PROTEIN O-MANNOSYL-TRANSFERASE 2"/>
    <property type="match status" value="1"/>
</dbReference>
<evidence type="ECO:0000256" key="3">
    <source>
        <dbReference type="ARBA" id="ARBA00007222"/>
    </source>
</evidence>
<feature type="transmembrane region" description="Helical" evidence="10">
    <location>
        <begin position="419"/>
        <end position="436"/>
    </location>
</feature>
<evidence type="ECO:0000256" key="4">
    <source>
        <dbReference type="ARBA" id="ARBA00022676"/>
    </source>
</evidence>
<evidence type="ECO:0000256" key="8">
    <source>
        <dbReference type="ARBA" id="ARBA00023136"/>
    </source>
</evidence>
<proteinExistence type="inferred from homology"/>
<keyword evidence="4 10" id="KW-0328">Glycosyltransferase</keyword>
<feature type="transmembrane region" description="Helical" evidence="10">
    <location>
        <begin position="158"/>
        <end position="175"/>
    </location>
</feature>
<dbReference type="InterPro" id="IPR003342">
    <property type="entry name" value="ArnT-like_N"/>
</dbReference>
<dbReference type="EC" id="2.4.1.-" evidence="10"/>
<feature type="transmembrane region" description="Helical" evidence="10">
    <location>
        <begin position="524"/>
        <end position="544"/>
    </location>
</feature>
<keyword evidence="10" id="KW-1003">Cell membrane</keyword>
<dbReference type="Pfam" id="PF16192">
    <property type="entry name" value="PMT_4TMC"/>
    <property type="match status" value="1"/>
</dbReference>
<keyword evidence="7 10" id="KW-1133">Transmembrane helix</keyword>
<keyword evidence="5 10" id="KW-0808">Transferase</keyword>
<dbReference type="UniPathway" id="UPA00378"/>
<feature type="transmembrane region" description="Helical" evidence="10">
    <location>
        <begin position="181"/>
        <end position="199"/>
    </location>
</feature>
<comment type="subcellular location">
    <subcellularLocation>
        <location evidence="10">Cell membrane</location>
    </subcellularLocation>
    <subcellularLocation>
        <location evidence="1">Endomembrane system</location>
        <topology evidence="1">Multi-pass membrane protein</topology>
    </subcellularLocation>
</comment>
<feature type="transmembrane region" description="Helical" evidence="10">
    <location>
        <begin position="393"/>
        <end position="412"/>
    </location>
</feature>
<dbReference type="InterPro" id="IPR032421">
    <property type="entry name" value="PMT_4TMC"/>
</dbReference>
<accession>A0A5S4GF20</accession>
<feature type="transmembrane region" description="Helical" evidence="10">
    <location>
        <begin position="442"/>
        <end position="465"/>
    </location>
</feature>
<protein>
    <recommendedName>
        <fullName evidence="9 10">Polyprenol-phosphate-mannose--protein mannosyltransferase</fullName>
        <ecNumber evidence="10">2.4.1.-</ecNumber>
    </recommendedName>
</protein>
<dbReference type="PANTHER" id="PTHR10050">
    <property type="entry name" value="DOLICHYL-PHOSPHATE-MANNOSE--PROTEIN MANNOSYLTRANSFERASE"/>
    <property type="match status" value="1"/>
</dbReference>
<dbReference type="GO" id="GO:0012505">
    <property type="term" value="C:endomembrane system"/>
    <property type="evidence" value="ECO:0007669"/>
    <property type="project" value="UniProtKB-SubCell"/>
</dbReference>
<feature type="transmembrane region" description="Helical" evidence="10">
    <location>
        <begin position="130"/>
        <end position="151"/>
    </location>
</feature>
<evidence type="ECO:0000256" key="2">
    <source>
        <dbReference type="ARBA" id="ARBA00004922"/>
    </source>
</evidence>
<dbReference type="RefSeq" id="WP_138640113.1">
    <property type="nucleotide sequence ID" value="NZ_VCKZ01000296.1"/>
</dbReference>
<comment type="similarity">
    <text evidence="3 10">Belongs to the glycosyltransferase 39 family.</text>
</comment>